<reference evidence="2" key="1">
    <citation type="submission" date="2022-06" db="EMBL/GenBank/DDBJ databases">
        <title>Draft genome sequence of Streptomyces sp. RB6PN25 isolated from peat swamp forest in Thailand.</title>
        <authorList>
            <person name="Duangmal K."/>
            <person name="Klaysubun C."/>
        </authorList>
    </citation>
    <scope>NUCLEOTIDE SEQUENCE</scope>
    <source>
        <strain evidence="2">RB6PN25</strain>
    </source>
</reference>
<organism evidence="2 3">
    <name type="scientific">Streptomyces humicola</name>
    <dbReference type="NCBI Taxonomy" id="2953240"/>
    <lineage>
        <taxon>Bacteria</taxon>
        <taxon>Bacillati</taxon>
        <taxon>Actinomycetota</taxon>
        <taxon>Actinomycetes</taxon>
        <taxon>Kitasatosporales</taxon>
        <taxon>Streptomycetaceae</taxon>
        <taxon>Streptomyces</taxon>
    </lineage>
</organism>
<comment type="caution">
    <text evidence="2">The sequence shown here is derived from an EMBL/GenBank/DDBJ whole genome shotgun (WGS) entry which is preliminary data.</text>
</comment>
<evidence type="ECO:0000313" key="3">
    <source>
        <dbReference type="Proteomes" id="UP001057702"/>
    </source>
</evidence>
<name>A0ABT1PP48_9ACTN</name>
<feature type="region of interest" description="Disordered" evidence="1">
    <location>
        <begin position="21"/>
        <end position="55"/>
    </location>
</feature>
<protein>
    <submittedName>
        <fullName evidence="2">Uncharacterized protein</fullName>
    </submittedName>
</protein>
<dbReference type="EMBL" id="JANFNG010000001">
    <property type="protein sequence ID" value="MCQ4079438.1"/>
    <property type="molecule type" value="Genomic_DNA"/>
</dbReference>
<evidence type="ECO:0000256" key="1">
    <source>
        <dbReference type="SAM" id="MobiDB-lite"/>
    </source>
</evidence>
<keyword evidence="3" id="KW-1185">Reference proteome</keyword>
<gene>
    <name evidence="2" type="ORF">NGB36_02180</name>
</gene>
<sequence length="55" mass="6193">MRLVTTIGRAAGAAYVLVRDRRPPRPVQHGVHDPRALRSSDFDAQGRRELQEGQK</sequence>
<dbReference type="Proteomes" id="UP001057702">
    <property type="component" value="Unassembled WGS sequence"/>
</dbReference>
<proteinExistence type="predicted"/>
<accession>A0ABT1PP48</accession>
<evidence type="ECO:0000313" key="2">
    <source>
        <dbReference type="EMBL" id="MCQ4079438.1"/>
    </source>
</evidence>
<feature type="compositionally biased region" description="Basic and acidic residues" evidence="1">
    <location>
        <begin position="30"/>
        <end position="55"/>
    </location>
</feature>
<dbReference type="RefSeq" id="WP_255918284.1">
    <property type="nucleotide sequence ID" value="NZ_JANFNG010000001.1"/>
</dbReference>